<feature type="region of interest" description="Disordered" evidence="1">
    <location>
        <begin position="1"/>
        <end position="71"/>
    </location>
</feature>
<sequence>MSDPVCQSGPGSTQRSSSAARLQGGLVGKTSESSRILRRPAAQRFGREYRATNHTHCASSYHTGHSRIQRR</sequence>
<name>A0A2C6KXC5_9APIC</name>
<reference evidence="2 3" key="1">
    <citation type="journal article" date="2017" name="Int. J. Parasitol.">
        <title>The genome of the protozoan parasite Cystoisospora suis and a reverse vaccinology approach to identify vaccine candidates.</title>
        <authorList>
            <person name="Palmieri N."/>
            <person name="Shrestha A."/>
            <person name="Ruttkowski B."/>
            <person name="Beck T."/>
            <person name="Vogl C."/>
            <person name="Tomley F."/>
            <person name="Blake D.P."/>
            <person name="Joachim A."/>
        </authorList>
    </citation>
    <scope>NUCLEOTIDE SEQUENCE [LARGE SCALE GENOMIC DNA]</scope>
    <source>
        <strain evidence="2 3">Wien I</strain>
    </source>
</reference>
<protein>
    <submittedName>
        <fullName evidence="2">Uncharacterized protein</fullName>
    </submittedName>
</protein>
<evidence type="ECO:0000256" key="1">
    <source>
        <dbReference type="SAM" id="MobiDB-lite"/>
    </source>
</evidence>
<dbReference type="RefSeq" id="XP_067922484.1">
    <property type="nucleotide sequence ID" value="XM_068065541.1"/>
</dbReference>
<dbReference type="VEuPathDB" id="ToxoDB:CSUI_005365"/>
<keyword evidence="3" id="KW-1185">Reference proteome</keyword>
<feature type="compositionally biased region" description="Polar residues" evidence="1">
    <location>
        <begin position="52"/>
        <end position="63"/>
    </location>
</feature>
<organism evidence="2 3">
    <name type="scientific">Cystoisospora suis</name>
    <dbReference type="NCBI Taxonomy" id="483139"/>
    <lineage>
        <taxon>Eukaryota</taxon>
        <taxon>Sar</taxon>
        <taxon>Alveolata</taxon>
        <taxon>Apicomplexa</taxon>
        <taxon>Conoidasida</taxon>
        <taxon>Coccidia</taxon>
        <taxon>Eucoccidiorida</taxon>
        <taxon>Eimeriorina</taxon>
        <taxon>Sarcocystidae</taxon>
        <taxon>Cystoisospora</taxon>
    </lineage>
</organism>
<comment type="caution">
    <text evidence="2">The sequence shown here is derived from an EMBL/GenBank/DDBJ whole genome shotgun (WGS) entry which is preliminary data.</text>
</comment>
<evidence type="ECO:0000313" key="2">
    <source>
        <dbReference type="EMBL" id="PHJ20798.1"/>
    </source>
</evidence>
<proteinExistence type="predicted"/>
<accession>A0A2C6KXC5</accession>
<dbReference type="AlphaFoldDB" id="A0A2C6KXC5"/>
<dbReference type="EMBL" id="MIGC01002596">
    <property type="protein sequence ID" value="PHJ20798.1"/>
    <property type="molecule type" value="Genomic_DNA"/>
</dbReference>
<dbReference type="GeneID" id="94428752"/>
<dbReference type="Proteomes" id="UP000221165">
    <property type="component" value="Unassembled WGS sequence"/>
</dbReference>
<gene>
    <name evidence="2" type="ORF">CSUI_005365</name>
</gene>
<evidence type="ECO:0000313" key="3">
    <source>
        <dbReference type="Proteomes" id="UP000221165"/>
    </source>
</evidence>
<feature type="compositionally biased region" description="Polar residues" evidence="1">
    <location>
        <begin position="9"/>
        <end position="20"/>
    </location>
</feature>